<dbReference type="InterPro" id="IPR001173">
    <property type="entry name" value="Glyco_trans_2-like"/>
</dbReference>
<feature type="domain" description="Methyltransferase type 11" evidence="3">
    <location>
        <begin position="501"/>
        <end position="550"/>
    </location>
</feature>
<name>F9U9E8_9GAMM</name>
<keyword evidence="5" id="KW-1185">Reference proteome</keyword>
<dbReference type="EMBL" id="AFWV01000004">
    <property type="protein sequence ID" value="EGV19406.1"/>
    <property type="molecule type" value="Genomic_DNA"/>
</dbReference>
<gene>
    <name evidence="4" type="ORF">ThimaDRAFT_1550</name>
</gene>
<dbReference type="eggNOG" id="COG1216">
    <property type="taxonomic scope" value="Bacteria"/>
</dbReference>
<evidence type="ECO:0000313" key="5">
    <source>
        <dbReference type="Proteomes" id="UP000005459"/>
    </source>
</evidence>
<dbReference type="eggNOG" id="COG2226">
    <property type="taxonomic scope" value="Bacteria"/>
</dbReference>
<dbReference type="InterPro" id="IPR029063">
    <property type="entry name" value="SAM-dependent_MTases_sf"/>
</dbReference>
<dbReference type="InterPro" id="IPR013216">
    <property type="entry name" value="Methyltransf_11"/>
</dbReference>
<dbReference type="SUPFAM" id="SSF53335">
    <property type="entry name" value="S-adenosyl-L-methionine-dependent methyltransferases"/>
    <property type="match status" value="1"/>
</dbReference>
<dbReference type="Gene3D" id="3.90.550.10">
    <property type="entry name" value="Spore Coat Polysaccharide Biosynthesis Protein SpsA, Chain A"/>
    <property type="match status" value="1"/>
</dbReference>
<dbReference type="SUPFAM" id="SSF53448">
    <property type="entry name" value="Nucleotide-diphospho-sugar transferases"/>
    <property type="match status" value="1"/>
</dbReference>
<sequence length="638" mass="72148">MNPVDLPGPAPLISAVICTHNRASLLQQALDSLCNQTIGINRFEVVVIDDGSTDETPKTVERFRSLLSLRYAYQRNSGLASAKNHGLFLSRSPIVTFLDDDDILDERCLEEHYLSHQRFPLPNFAVLGYTDLAREPARSPLMHYVTEIGCQLFSYPHLTHGSELDFSYFWGGRSSCKRGFLLEHGVFNPAFRFGAEDIELGFRLQRVGLRVVYNANAISHMVRTLNFEDFCRRCHAQGRSNWLFSRLHPDPEVQTWTRSGQAALEWEQIAPRFDAIMKSARELDRFVGTRADLGLPINETTEALLYRGYRAAFEANRIRGTSERMREDPQHAQTTTLRKPLHPADPSPGEPAPPLIVTPLSRLADYLSLEANLQKNEVDGFDIESSIVEIGSTREIEGYCYACDQPGRFRVTFDHAYRLRGKLTPNWRETAACTLCGLNNRMRATLHVLNEVVAPTQESKIYITECATPFFKQLKTRYPNSVGSEFLGGTLALGSTNAAGIRNEDVTCLSFDDRSFDVVLSFDVLEHVPAYRSALSEFARILRPGGTLFLSIPFRPREETTLVRATVDELGNISHLTAPEYHGDPLRPEGCLSFYHFGWDLLDDIRNADFKDVHALHYHSLIYGYLGRDQLFFAATRI</sequence>
<dbReference type="PANTHER" id="PTHR43685">
    <property type="entry name" value="GLYCOSYLTRANSFERASE"/>
    <property type="match status" value="1"/>
</dbReference>
<evidence type="ECO:0000256" key="1">
    <source>
        <dbReference type="SAM" id="MobiDB-lite"/>
    </source>
</evidence>
<dbReference type="STRING" id="768671.ThimaDRAFT_1550"/>
<dbReference type="Proteomes" id="UP000005459">
    <property type="component" value="Unassembled WGS sequence"/>
</dbReference>
<dbReference type="PATRIC" id="fig|768671.3.peg.1649"/>
<dbReference type="Pfam" id="PF08241">
    <property type="entry name" value="Methyltransf_11"/>
    <property type="match status" value="1"/>
</dbReference>
<dbReference type="Gene3D" id="3.40.50.150">
    <property type="entry name" value="Vaccinia Virus protein VP39"/>
    <property type="match status" value="1"/>
</dbReference>
<keyword evidence="4" id="KW-0808">Transferase</keyword>
<evidence type="ECO:0000259" key="3">
    <source>
        <dbReference type="Pfam" id="PF08241"/>
    </source>
</evidence>
<dbReference type="PANTHER" id="PTHR43685:SF3">
    <property type="entry name" value="SLR2126 PROTEIN"/>
    <property type="match status" value="1"/>
</dbReference>
<dbReference type="GO" id="GO:0008757">
    <property type="term" value="F:S-adenosylmethionine-dependent methyltransferase activity"/>
    <property type="evidence" value="ECO:0007669"/>
    <property type="project" value="InterPro"/>
</dbReference>
<evidence type="ECO:0000259" key="2">
    <source>
        <dbReference type="Pfam" id="PF00535"/>
    </source>
</evidence>
<feature type="compositionally biased region" description="Pro residues" evidence="1">
    <location>
        <begin position="343"/>
        <end position="355"/>
    </location>
</feature>
<dbReference type="CDD" id="cd00761">
    <property type="entry name" value="Glyco_tranf_GTA_type"/>
    <property type="match status" value="1"/>
</dbReference>
<dbReference type="InterPro" id="IPR050834">
    <property type="entry name" value="Glycosyltransf_2"/>
</dbReference>
<dbReference type="CDD" id="cd02440">
    <property type="entry name" value="AdoMet_MTases"/>
    <property type="match status" value="1"/>
</dbReference>
<proteinExistence type="predicted"/>
<reference evidence="4 5" key="1">
    <citation type="submission" date="2011-06" db="EMBL/GenBank/DDBJ databases">
        <title>The draft genome of Thiocapsa marina 5811.</title>
        <authorList>
            <consortium name="US DOE Joint Genome Institute (JGI-PGF)"/>
            <person name="Lucas S."/>
            <person name="Han J."/>
            <person name="Cheng J.-F."/>
            <person name="Goodwin L."/>
            <person name="Pitluck S."/>
            <person name="Peters L."/>
            <person name="Land M.L."/>
            <person name="Hauser L."/>
            <person name="Vogl K."/>
            <person name="Liu Z."/>
            <person name="Imhoff J."/>
            <person name="Thiel V."/>
            <person name="Frigaard N.-U."/>
            <person name="Bryant D."/>
            <person name="Woyke T.J."/>
        </authorList>
    </citation>
    <scope>NUCLEOTIDE SEQUENCE [LARGE SCALE GENOMIC DNA]</scope>
    <source>
        <strain evidence="4 5">5811</strain>
    </source>
</reference>
<protein>
    <submittedName>
        <fullName evidence="4">Glycosyl transferase family 2</fullName>
    </submittedName>
</protein>
<dbReference type="RefSeq" id="WP_007192427.1">
    <property type="nucleotide sequence ID" value="NZ_AFWV01000004.1"/>
</dbReference>
<evidence type="ECO:0000313" key="4">
    <source>
        <dbReference type="EMBL" id="EGV19406.1"/>
    </source>
</evidence>
<organism evidence="4 5">
    <name type="scientific">Thiocapsa marina 5811</name>
    <dbReference type="NCBI Taxonomy" id="768671"/>
    <lineage>
        <taxon>Bacteria</taxon>
        <taxon>Pseudomonadati</taxon>
        <taxon>Pseudomonadota</taxon>
        <taxon>Gammaproteobacteria</taxon>
        <taxon>Chromatiales</taxon>
        <taxon>Chromatiaceae</taxon>
        <taxon>Thiocapsa</taxon>
    </lineage>
</organism>
<feature type="domain" description="Glycosyltransferase 2-like" evidence="2">
    <location>
        <begin position="14"/>
        <end position="114"/>
    </location>
</feature>
<dbReference type="Pfam" id="PF00535">
    <property type="entry name" value="Glycos_transf_2"/>
    <property type="match status" value="1"/>
</dbReference>
<accession>F9U9E8</accession>
<feature type="compositionally biased region" description="Basic and acidic residues" evidence="1">
    <location>
        <begin position="320"/>
        <end position="330"/>
    </location>
</feature>
<dbReference type="InterPro" id="IPR029044">
    <property type="entry name" value="Nucleotide-diphossugar_trans"/>
</dbReference>
<feature type="region of interest" description="Disordered" evidence="1">
    <location>
        <begin position="320"/>
        <end position="355"/>
    </location>
</feature>
<dbReference type="AlphaFoldDB" id="F9U9E8"/>